<dbReference type="Proteomes" id="UP000886595">
    <property type="component" value="Unassembled WGS sequence"/>
</dbReference>
<name>A0A8X7UY92_BRACI</name>
<feature type="compositionally biased region" description="Basic and acidic residues" evidence="1">
    <location>
        <begin position="7"/>
        <end position="35"/>
    </location>
</feature>
<organism evidence="2 3">
    <name type="scientific">Brassica carinata</name>
    <name type="common">Ethiopian mustard</name>
    <name type="synonym">Abyssinian cabbage</name>
    <dbReference type="NCBI Taxonomy" id="52824"/>
    <lineage>
        <taxon>Eukaryota</taxon>
        <taxon>Viridiplantae</taxon>
        <taxon>Streptophyta</taxon>
        <taxon>Embryophyta</taxon>
        <taxon>Tracheophyta</taxon>
        <taxon>Spermatophyta</taxon>
        <taxon>Magnoliopsida</taxon>
        <taxon>eudicotyledons</taxon>
        <taxon>Gunneridae</taxon>
        <taxon>Pentapetalae</taxon>
        <taxon>rosids</taxon>
        <taxon>malvids</taxon>
        <taxon>Brassicales</taxon>
        <taxon>Brassicaceae</taxon>
        <taxon>Brassiceae</taxon>
        <taxon>Brassica</taxon>
    </lineage>
</organism>
<evidence type="ECO:0000256" key="1">
    <source>
        <dbReference type="SAM" id="MobiDB-lite"/>
    </source>
</evidence>
<proteinExistence type="predicted"/>
<protein>
    <submittedName>
        <fullName evidence="2">Uncharacterized protein</fullName>
    </submittedName>
</protein>
<dbReference type="AlphaFoldDB" id="A0A8X7UY92"/>
<accession>A0A8X7UY92</accession>
<feature type="region of interest" description="Disordered" evidence="1">
    <location>
        <begin position="1"/>
        <end position="37"/>
    </location>
</feature>
<reference evidence="2 3" key="1">
    <citation type="submission" date="2020-02" db="EMBL/GenBank/DDBJ databases">
        <authorList>
            <person name="Ma Q."/>
            <person name="Huang Y."/>
            <person name="Song X."/>
            <person name="Pei D."/>
        </authorList>
    </citation>
    <scope>NUCLEOTIDE SEQUENCE [LARGE SCALE GENOMIC DNA]</scope>
    <source>
        <strain evidence="2">Sxm20200214</strain>
        <tissue evidence="2">Leaf</tissue>
    </source>
</reference>
<gene>
    <name evidence="2" type="ORF">Bca52824_040865</name>
</gene>
<sequence>MATRQEQYQKDREISTTNKGVHEASQDQTSEADRLHTRRHRVGESWLTRPTYNLLTRTHNGEPTGYLLNQT</sequence>
<comment type="caution">
    <text evidence="2">The sequence shown here is derived from an EMBL/GenBank/DDBJ whole genome shotgun (WGS) entry which is preliminary data.</text>
</comment>
<evidence type="ECO:0000313" key="2">
    <source>
        <dbReference type="EMBL" id="KAG2294196.1"/>
    </source>
</evidence>
<evidence type="ECO:0000313" key="3">
    <source>
        <dbReference type="Proteomes" id="UP000886595"/>
    </source>
</evidence>
<keyword evidence="3" id="KW-1185">Reference proteome</keyword>
<dbReference type="EMBL" id="JAAMPC010000009">
    <property type="protein sequence ID" value="KAG2294196.1"/>
    <property type="molecule type" value="Genomic_DNA"/>
</dbReference>